<protein>
    <submittedName>
        <fullName evidence="1">Uncharacterized protein</fullName>
    </submittedName>
</protein>
<comment type="caution">
    <text evidence="1">The sequence shown here is derived from an EMBL/GenBank/DDBJ whole genome shotgun (WGS) entry which is preliminary data.</text>
</comment>
<reference evidence="1" key="1">
    <citation type="submission" date="2020-05" db="EMBL/GenBank/DDBJ databases">
        <title>Phylogenomic resolution of chytrid fungi.</title>
        <authorList>
            <person name="Stajich J.E."/>
            <person name="Amses K."/>
            <person name="Simmons R."/>
            <person name="Seto K."/>
            <person name="Myers J."/>
            <person name="Bonds A."/>
            <person name="Quandt C.A."/>
            <person name="Barry K."/>
            <person name="Liu P."/>
            <person name="Grigoriev I."/>
            <person name="Longcore J.E."/>
            <person name="James T.Y."/>
        </authorList>
    </citation>
    <scope>NUCLEOTIDE SEQUENCE</scope>
    <source>
        <strain evidence="1">JEL0513</strain>
    </source>
</reference>
<evidence type="ECO:0000313" key="1">
    <source>
        <dbReference type="EMBL" id="KAJ3093977.1"/>
    </source>
</evidence>
<dbReference type="EMBL" id="JADGJH010002937">
    <property type="protein sequence ID" value="KAJ3093977.1"/>
    <property type="molecule type" value="Genomic_DNA"/>
</dbReference>
<name>A0AAD5SRW6_9FUNG</name>
<feature type="non-terminal residue" evidence="1">
    <location>
        <position position="1"/>
    </location>
</feature>
<dbReference type="AlphaFoldDB" id="A0AAD5SRW6"/>
<dbReference type="Proteomes" id="UP001211907">
    <property type="component" value="Unassembled WGS sequence"/>
</dbReference>
<evidence type="ECO:0000313" key="2">
    <source>
        <dbReference type="Proteomes" id="UP001211907"/>
    </source>
</evidence>
<accession>A0AAD5SRW6</accession>
<gene>
    <name evidence="1" type="ORF">HK100_006327</name>
</gene>
<organism evidence="1 2">
    <name type="scientific">Physocladia obscura</name>
    <dbReference type="NCBI Taxonomy" id="109957"/>
    <lineage>
        <taxon>Eukaryota</taxon>
        <taxon>Fungi</taxon>
        <taxon>Fungi incertae sedis</taxon>
        <taxon>Chytridiomycota</taxon>
        <taxon>Chytridiomycota incertae sedis</taxon>
        <taxon>Chytridiomycetes</taxon>
        <taxon>Chytridiales</taxon>
        <taxon>Chytriomycetaceae</taxon>
        <taxon>Physocladia</taxon>
    </lineage>
</organism>
<keyword evidence="2" id="KW-1185">Reference proteome</keyword>
<proteinExistence type="predicted"/>
<sequence>MAMRNLVGAHTANYGDEKYQPWMSTFTVEYPPKTGDYSKVVEQAREYTEYIKASHFSFDAAENQSTPISTTQRDFNGKFEGAVRRIPPQKSYPPIFRDEKKIK</sequence>